<name>A0A562ZVH1_9BURK</name>
<comment type="cofactor">
    <cofactor evidence="2">
        <name>Fe cation</name>
        <dbReference type="ChEBI" id="CHEBI:24875"/>
    </cofactor>
    <text evidence="2">Binds 1 Fe cation per subunit.</text>
</comment>
<dbReference type="SUPFAM" id="SSF51182">
    <property type="entry name" value="RmlC-like cupins"/>
    <property type="match status" value="1"/>
</dbReference>
<evidence type="ECO:0000313" key="6">
    <source>
        <dbReference type="EMBL" id="TWO72371.1"/>
    </source>
</evidence>
<dbReference type="GO" id="GO:0046872">
    <property type="term" value="F:metal ion binding"/>
    <property type="evidence" value="ECO:0007669"/>
    <property type="project" value="UniProtKB-KW"/>
</dbReference>
<dbReference type="InterPro" id="IPR014710">
    <property type="entry name" value="RmlC-like_jellyroll"/>
</dbReference>
<dbReference type="OrthoDB" id="321327at2"/>
<organism evidence="6 7">
    <name type="scientific">Caenimonas sedimenti</name>
    <dbReference type="NCBI Taxonomy" id="2596921"/>
    <lineage>
        <taxon>Bacteria</taxon>
        <taxon>Pseudomonadati</taxon>
        <taxon>Pseudomonadota</taxon>
        <taxon>Betaproteobacteria</taxon>
        <taxon>Burkholderiales</taxon>
        <taxon>Comamonadaceae</taxon>
        <taxon>Caenimonas</taxon>
    </lineage>
</organism>
<protein>
    <submittedName>
        <fullName evidence="6">Pirin family protein</fullName>
    </submittedName>
</protein>
<evidence type="ECO:0000259" key="5">
    <source>
        <dbReference type="Pfam" id="PF02678"/>
    </source>
</evidence>
<comment type="similarity">
    <text evidence="1 3">Belongs to the pirin family.</text>
</comment>
<proteinExistence type="inferred from homology"/>
<dbReference type="InterPro" id="IPR003829">
    <property type="entry name" value="Pirin_N_dom"/>
</dbReference>
<accession>A0A562ZVH1</accession>
<gene>
    <name evidence="6" type="ORF">FN976_06620</name>
</gene>
<dbReference type="PANTHER" id="PTHR13903">
    <property type="entry name" value="PIRIN-RELATED"/>
    <property type="match status" value="1"/>
</dbReference>
<feature type="binding site" evidence="2">
    <location>
        <position position="116"/>
    </location>
    <ligand>
        <name>Fe cation</name>
        <dbReference type="ChEBI" id="CHEBI:24875"/>
    </ligand>
</feature>
<feature type="binding site" evidence="2">
    <location>
        <position position="113"/>
    </location>
    <ligand>
        <name>Fe cation</name>
        <dbReference type="ChEBI" id="CHEBI:24875"/>
    </ligand>
</feature>
<dbReference type="AlphaFoldDB" id="A0A562ZVH1"/>
<dbReference type="Pfam" id="PF02678">
    <property type="entry name" value="Pirin"/>
    <property type="match status" value="1"/>
</dbReference>
<comment type="caution">
    <text evidence="6">The sequence shown here is derived from an EMBL/GenBank/DDBJ whole genome shotgun (WGS) entry which is preliminary data.</text>
</comment>
<dbReference type="RefSeq" id="WP_145892195.1">
    <property type="nucleotide sequence ID" value="NZ_VOBQ01000004.1"/>
</dbReference>
<dbReference type="InterPro" id="IPR012093">
    <property type="entry name" value="Pirin"/>
</dbReference>
<keyword evidence="2" id="KW-0408">Iron</keyword>
<feature type="compositionally biased region" description="Pro residues" evidence="4">
    <location>
        <begin position="1"/>
        <end position="10"/>
    </location>
</feature>
<evidence type="ECO:0000313" key="7">
    <source>
        <dbReference type="Proteomes" id="UP000318199"/>
    </source>
</evidence>
<keyword evidence="7" id="KW-1185">Reference proteome</keyword>
<dbReference type="PIRSF" id="PIRSF006232">
    <property type="entry name" value="Pirin"/>
    <property type="match status" value="1"/>
</dbReference>
<evidence type="ECO:0000256" key="1">
    <source>
        <dbReference type="ARBA" id="ARBA00008416"/>
    </source>
</evidence>
<dbReference type="Proteomes" id="UP000318199">
    <property type="component" value="Unassembled WGS sequence"/>
</dbReference>
<reference evidence="6 7" key="1">
    <citation type="submission" date="2019-07" db="EMBL/GenBank/DDBJ databases">
        <title>Caenimonas sedimenti sp. nov., isolated from activated sludge.</title>
        <authorList>
            <person name="Xu J."/>
        </authorList>
    </citation>
    <scope>NUCLEOTIDE SEQUENCE [LARGE SCALE GENOMIC DNA]</scope>
    <source>
        <strain evidence="6 7">HX-9-20</strain>
    </source>
</reference>
<dbReference type="EMBL" id="VOBQ01000004">
    <property type="protein sequence ID" value="TWO72371.1"/>
    <property type="molecule type" value="Genomic_DNA"/>
</dbReference>
<evidence type="ECO:0000256" key="3">
    <source>
        <dbReference type="RuleBase" id="RU003457"/>
    </source>
</evidence>
<evidence type="ECO:0000256" key="2">
    <source>
        <dbReference type="PIRSR" id="PIRSR006232-1"/>
    </source>
</evidence>
<dbReference type="InterPro" id="IPR011051">
    <property type="entry name" value="RmlC_Cupin_sf"/>
</dbReference>
<feature type="domain" description="Pirin N-terminal" evidence="5">
    <location>
        <begin position="43"/>
        <end position="132"/>
    </location>
</feature>
<sequence length="302" mass="32356">MNTSKTPPPASHGQVTQRRVVHRTRGQGHGPITRLMSPSDLGRFLKPFVFLDIFDMDLRRGPGNRMPIHPHSGIATVTVLTQGRMNFEDPDAGSGTLDYGGVEWMRAGGGVWHGQEMSPADVPRVQGFQLWLALPQELESSQPESRYIEASAMPRSGPAHVIVGEYDGVRSPVPAWGGVNYLLVTLRPGEAWTYQPPAGHTVGWMAVASGTVDAGESLLAGEVAVFEDGQAAIALRNGGDADAVFVLGTAVPHQHELHLGSYSVHTTAQALKTGEQRIADLHAKLLAAGDRRTAAGTVPVYR</sequence>
<evidence type="ECO:0000256" key="4">
    <source>
        <dbReference type="SAM" id="MobiDB-lite"/>
    </source>
</evidence>
<feature type="binding site" evidence="2">
    <location>
        <position position="71"/>
    </location>
    <ligand>
        <name>Fe cation</name>
        <dbReference type="ChEBI" id="CHEBI:24875"/>
    </ligand>
</feature>
<dbReference type="Gene3D" id="2.60.120.10">
    <property type="entry name" value="Jelly Rolls"/>
    <property type="match status" value="1"/>
</dbReference>
<keyword evidence="2" id="KW-0479">Metal-binding</keyword>
<dbReference type="PANTHER" id="PTHR13903:SF8">
    <property type="entry name" value="PIRIN"/>
    <property type="match status" value="1"/>
</dbReference>
<feature type="region of interest" description="Disordered" evidence="4">
    <location>
        <begin position="1"/>
        <end position="35"/>
    </location>
</feature>
<feature type="binding site" evidence="2">
    <location>
        <position position="69"/>
    </location>
    <ligand>
        <name>Fe cation</name>
        <dbReference type="ChEBI" id="CHEBI:24875"/>
    </ligand>
</feature>